<dbReference type="AlphaFoldDB" id="A0A420J2N8"/>
<proteinExistence type="predicted"/>
<comment type="caution">
    <text evidence="2">The sequence shown here is derived from an EMBL/GenBank/DDBJ whole genome shotgun (WGS) entry which is preliminary data.</text>
</comment>
<evidence type="ECO:0000256" key="1">
    <source>
        <dbReference type="SAM" id="MobiDB-lite"/>
    </source>
</evidence>
<feature type="region of interest" description="Disordered" evidence="1">
    <location>
        <begin position="290"/>
        <end position="336"/>
    </location>
</feature>
<feature type="compositionally biased region" description="Low complexity" evidence="1">
    <location>
        <begin position="324"/>
        <end position="336"/>
    </location>
</feature>
<dbReference type="Proteomes" id="UP000285326">
    <property type="component" value="Unassembled WGS sequence"/>
</dbReference>
<feature type="region of interest" description="Disordered" evidence="1">
    <location>
        <begin position="1"/>
        <end position="24"/>
    </location>
</feature>
<evidence type="ECO:0000313" key="2">
    <source>
        <dbReference type="EMBL" id="RKF81069.1"/>
    </source>
</evidence>
<gene>
    <name evidence="2" type="ORF">GcM1_186004</name>
</gene>
<evidence type="ECO:0000313" key="3">
    <source>
        <dbReference type="Proteomes" id="UP000285326"/>
    </source>
</evidence>
<feature type="non-terminal residue" evidence="2">
    <location>
        <position position="607"/>
    </location>
</feature>
<accession>A0A420J2N8</accession>
<reference evidence="2 3" key="1">
    <citation type="journal article" date="2018" name="BMC Genomics">
        <title>Comparative genome analyses reveal sequence features reflecting distinct modes of host-adaptation between dicot and monocot powdery mildew.</title>
        <authorList>
            <person name="Wu Y."/>
            <person name="Ma X."/>
            <person name="Pan Z."/>
            <person name="Kale S.D."/>
            <person name="Song Y."/>
            <person name="King H."/>
            <person name="Zhang Q."/>
            <person name="Presley C."/>
            <person name="Deng X."/>
            <person name="Wei C.I."/>
            <person name="Xiao S."/>
        </authorList>
    </citation>
    <scope>NUCLEOTIDE SEQUENCE [LARGE SCALE GENOMIC DNA]</scope>
    <source>
        <strain evidence="2">UMSG1</strain>
    </source>
</reference>
<evidence type="ECO:0008006" key="4">
    <source>
        <dbReference type="Google" id="ProtNLM"/>
    </source>
</evidence>
<protein>
    <recommendedName>
        <fullName evidence="4">Integrase and RNaseH domain-containing protein</fullName>
    </recommendedName>
</protein>
<organism evidence="2 3">
    <name type="scientific">Golovinomyces cichoracearum</name>
    <dbReference type="NCBI Taxonomy" id="62708"/>
    <lineage>
        <taxon>Eukaryota</taxon>
        <taxon>Fungi</taxon>
        <taxon>Dikarya</taxon>
        <taxon>Ascomycota</taxon>
        <taxon>Pezizomycotina</taxon>
        <taxon>Leotiomycetes</taxon>
        <taxon>Erysiphales</taxon>
        <taxon>Erysiphaceae</taxon>
        <taxon>Golovinomyces</taxon>
    </lineage>
</organism>
<name>A0A420J2N8_9PEZI</name>
<sequence length="607" mass="69295">MTSMYSSDLETQVDEGQKKWTTGPDITNKVDTNDYIKFKLVVYEYFDAKGFDLWELVRKDFGGFDEETFEKPQSNNCGTTVASSLYNLIDANEPTAWKPQDLVSYFNSYGSFNSSNLMLRSFVVDICPGNDDKQNIDEKCKLDNLPLTPHGVPERGTNLALVKNYGRELANLAKMYSEESKYCGENENFEFKLTRFCDLCNRAAIPKDQDGDKSTLECLQLLINNLRHLQHGLGQNLRTDEFLHNKLVTVCQEHIACRYVYYKPAETVAGLINDLRSSITTGETIQPGVSQLKDAERHGDFSQSTQAYSTDRRYQRQNHRTIDNSASSQSRPSRAQNFNRNHFGGMKKFFMYGKQGCWSKNYASEDCNNLRKKFENRLDQYITEYEGEENRIVDEAMEALIIDHDSESLEDDSHTKLNPELFMTSDQFQVIRHRNGQHSLVIFRSFTQLSPRNPTASPLMHVLLSAIPLHKSIHLLDTLPNNPMLDLDLTQAGAVNVQFGIGSTTSIGAINVKMPIGTVCFHVIKAKTPFLLCLKDVDTLKAYYNNVTDQPVTSSITLPIKRRYGHSFLLWEEFLTCFISHSLDQNPCYPTMAELRRLHRRFGHPSA</sequence>
<dbReference type="EMBL" id="MCBS01018688">
    <property type="protein sequence ID" value="RKF81069.1"/>
    <property type="molecule type" value="Genomic_DNA"/>
</dbReference>
<feature type="compositionally biased region" description="Polar residues" evidence="1">
    <location>
        <begin position="1"/>
        <end position="10"/>
    </location>
</feature>